<dbReference type="EMBL" id="AZFU01000003">
    <property type="protein sequence ID" value="KRM06826.1"/>
    <property type="molecule type" value="Genomic_DNA"/>
</dbReference>
<dbReference type="Gene3D" id="1.10.340.30">
    <property type="entry name" value="Hypothetical protein, domain 2"/>
    <property type="match status" value="1"/>
</dbReference>
<name>A0A0R1VMB0_9LACO</name>
<keyword evidence="1" id="KW-0479">Metal-binding</keyword>
<dbReference type="InterPro" id="IPR005019">
    <property type="entry name" value="Adenine_glyco"/>
</dbReference>
<dbReference type="eggNOG" id="COG2818">
    <property type="taxonomic scope" value="Bacteria"/>
</dbReference>
<dbReference type="Proteomes" id="UP000051307">
    <property type="component" value="Unassembled WGS sequence"/>
</dbReference>
<keyword evidence="2" id="KW-0472">Membrane</keyword>
<accession>A0A0R1VMB0</accession>
<evidence type="ECO:0000313" key="4">
    <source>
        <dbReference type="Proteomes" id="UP000051307"/>
    </source>
</evidence>
<sequence>MNDQIINRCPWGDVKDKTMQEYHDHEWGKLNLDEKYLYEMLVLELFQSGLSWSTILHKRENFRKAFKDFDVEKVAQMTDYDAGMLMQDKGIIRNHLKINAAIKNARAILSVKEEYGSFAKYLQNFIPSQIMHHPETVDDVPASNELSKKISKQMKKDGFFFVGPVIVYSYLQAIGLINDHLERCDFKYRA</sequence>
<organism evidence="3 4">
    <name type="scientific">Lactobacillus kitasatonis DSM 16761 = JCM 1039</name>
    <dbReference type="NCBI Taxonomy" id="1423767"/>
    <lineage>
        <taxon>Bacteria</taxon>
        <taxon>Bacillati</taxon>
        <taxon>Bacillota</taxon>
        <taxon>Bacilli</taxon>
        <taxon>Lactobacillales</taxon>
        <taxon>Lactobacillaceae</taxon>
        <taxon>Lactobacillus</taxon>
    </lineage>
</organism>
<dbReference type="RefSeq" id="WP_025015237.1">
    <property type="nucleotide sequence ID" value="NZ_AZFU01000003.1"/>
</dbReference>
<dbReference type="GO" id="GO:0008725">
    <property type="term" value="F:DNA-3-methyladenine glycosylase activity"/>
    <property type="evidence" value="ECO:0007669"/>
    <property type="project" value="InterPro"/>
</dbReference>
<feature type="binding site" evidence="1">
    <location>
        <position position="23"/>
    </location>
    <ligand>
        <name>Zn(2+)</name>
        <dbReference type="ChEBI" id="CHEBI:29105"/>
    </ligand>
</feature>
<dbReference type="AlphaFoldDB" id="A0A0R1VMB0"/>
<feature type="binding site" evidence="1">
    <location>
        <position position="180"/>
    </location>
    <ligand>
        <name>Zn(2+)</name>
        <dbReference type="ChEBI" id="CHEBI:29105"/>
    </ligand>
</feature>
<feature type="binding site" evidence="1">
    <location>
        <position position="184"/>
    </location>
    <ligand>
        <name>Zn(2+)</name>
        <dbReference type="ChEBI" id="CHEBI:29105"/>
    </ligand>
</feature>
<gene>
    <name evidence="3" type="ORF">FC59_GL001491</name>
</gene>
<feature type="transmembrane region" description="Helical" evidence="2">
    <location>
        <begin position="158"/>
        <end position="177"/>
    </location>
</feature>
<keyword evidence="3" id="KW-0378">Hydrolase</keyword>
<dbReference type="PATRIC" id="fig|1423767.3.peg.1548"/>
<dbReference type="InterPro" id="IPR011257">
    <property type="entry name" value="DNA_glycosylase"/>
</dbReference>
<dbReference type="SUPFAM" id="SSF48150">
    <property type="entry name" value="DNA-glycosylase"/>
    <property type="match status" value="1"/>
</dbReference>
<dbReference type="Pfam" id="PF03352">
    <property type="entry name" value="Adenine_glyco"/>
    <property type="match status" value="1"/>
</dbReference>
<keyword evidence="1" id="KW-0862">Zinc</keyword>
<evidence type="ECO:0000313" key="3">
    <source>
        <dbReference type="EMBL" id="KRM06826.1"/>
    </source>
</evidence>
<reference evidence="3 4" key="1">
    <citation type="journal article" date="2015" name="Genome Announc.">
        <title>Expanding the biotechnology potential of lactobacilli through comparative genomics of 213 strains and associated genera.</title>
        <authorList>
            <person name="Sun Z."/>
            <person name="Harris H.M."/>
            <person name="McCann A."/>
            <person name="Guo C."/>
            <person name="Argimon S."/>
            <person name="Zhang W."/>
            <person name="Yang X."/>
            <person name="Jeffery I.B."/>
            <person name="Cooney J.C."/>
            <person name="Kagawa T.F."/>
            <person name="Liu W."/>
            <person name="Song Y."/>
            <person name="Salvetti E."/>
            <person name="Wrobel A."/>
            <person name="Rasinkangas P."/>
            <person name="Parkhill J."/>
            <person name="Rea M.C."/>
            <person name="O'Sullivan O."/>
            <person name="Ritari J."/>
            <person name="Douillard F.P."/>
            <person name="Paul Ross R."/>
            <person name="Yang R."/>
            <person name="Briner A.E."/>
            <person name="Felis G.E."/>
            <person name="de Vos W.M."/>
            <person name="Barrangou R."/>
            <person name="Klaenhammer T.R."/>
            <person name="Caufield P.W."/>
            <person name="Cui Y."/>
            <person name="Zhang H."/>
            <person name="O'Toole P.W."/>
        </authorList>
    </citation>
    <scope>NUCLEOTIDE SEQUENCE [LARGE SCALE GENOMIC DNA]</scope>
    <source>
        <strain evidence="3 4">DSM 16761</strain>
    </source>
</reference>
<dbReference type="InterPro" id="IPR052891">
    <property type="entry name" value="DNA-3mA_glycosylase"/>
</dbReference>
<dbReference type="GO" id="GO:0006284">
    <property type="term" value="P:base-excision repair"/>
    <property type="evidence" value="ECO:0007669"/>
    <property type="project" value="InterPro"/>
</dbReference>
<dbReference type="PANTHER" id="PTHR30037">
    <property type="entry name" value="DNA-3-METHYLADENINE GLYCOSYLASE 1"/>
    <property type="match status" value="1"/>
</dbReference>
<evidence type="ECO:0000256" key="1">
    <source>
        <dbReference type="PIRSR" id="PIRSR605019-1"/>
    </source>
</evidence>
<proteinExistence type="predicted"/>
<keyword evidence="2" id="KW-1133">Transmembrane helix</keyword>
<feature type="binding site" evidence="1">
    <location>
        <position position="9"/>
    </location>
    <ligand>
        <name>Zn(2+)</name>
        <dbReference type="ChEBI" id="CHEBI:29105"/>
    </ligand>
</feature>
<keyword evidence="2" id="KW-0812">Transmembrane</keyword>
<comment type="caution">
    <text evidence="3">The sequence shown here is derived from an EMBL/GenBank/DDBJ whole genome shotgun (WGS) entry which is preliminary data.</text>
</comment>
<dbReference type="PANTHER" id="PTHR30037:SF4">
    <property type="entry name" value="DNA-3-METHYLADENINE GLYCOSYLASE I"/>
    <property type="match status" value="1"/>
</dbReference>
<dbReference type="OrthoDB" id="9807664at2"/>
<evidence type="ECO:0000256" key="2">
    <source>
        <dbReference type="SAM" id="Phobius"/>
    </source>
</evidence>
<protein>
    <submittedName>
        <fullName evidence="3">Dna-3-methyladenine glycosidase</fullName>
    </submittedName>
</protein>
<keyword evidence="3" id="KW-0326">Glycosidase</keyword>
<dbReference type="GO" id="GO:0046872">
    <property type="term" value="F:metal ion binding"/>
    <property type="evidence" value="ECO:0007669"/>
    <property type="project" value="UniProtKB-KW"/>
</dbReference>